<feature type="compositionally biased region" description="Polar residues" evidence="1">
    <location>
        <begin position="345"/>
        <end position="354"/>
    </location>
</feature>
<feature type="region of interest" description="Disordered" evidence="1">
    <location>
        <begin position="578"/>
        <end position="611"/>
    </location>
</feature>
<feature type="region of interest" description="Disordered" evidence="1">
    <location>
        <begin position="331"/>
        <end position="354"/>
    </location>
</feature>
<feature type="compositionally biased region" description="Low complexity" evidence="1">
    <location>
        <begin position="640"/>
        <end position="660"/>
    </location>
</feature>
<keyword evidence="2" id="KW-0472">Membrane</keyword>
<feature type="compositionally biased region" description="Low complexity" evidence="1">
    <location>
        <begin position="398"/>
        <end position="418"/>
    </location>
</feature>
<feature type="transmembrane region" description="Helical" evidence="2">
    <location>
        <begin position="361"/>
        <end position="381"/>
    </location>
</feature>
<keyword evidence="2" id="KW-1133">Transmembrane helix</keyword>
<organism evidence="3">
    <name type="scientific">Phaffia rhodozyma</name>
    <name type="common">Yeast</name>
    <name type="synonym">Xanthophyllomyces dendrorhous</name>
    <dbReference type="NCBI Taxonomy" id="264483"/>
    <lineage>
        <taxon>Eukaryota</taxon>
        <taxon>Fungi</taxon>
        <taxon>Dikarya</taxon>
        <taxon>Basidiomycota</taxon>
        <taxon>Agaricomycotina</taxon>
        <taxon>Tremellomycetes</taxon>
        <taxon>Cystofilobasidiales</taxon>
        <taxon>Mrakiaceae</taxon>
        <taxon>Phaffia</taxon>
    </lineage>
</organism>
<feature type="compositionally biased region" description="Polar residues" evidence="1">
    <location>
        <begin position="517"/>
        <end position="533"/>
    </location>
</feature>
<keyword evidence="2" id="KW-0812">Transmembrane</keyword>
<evidence type="ECO:0000256" key="2">
    <source>
        <dbReference type="SAM" id="Phobius"/>
    </source>
</evidence>
<accession>A0A0F7SXY4</accession>
<feature type="region of interest" description="Disordered" evidence="1">
    <location>
        <begin position="637"/>
        <end position="678"/>
    </location>
</feature>
<reference evidence="3" key="1">
    <citation type="submission" date="2014-08" db="EMBL/GenBank/DDBJ databases">
        <authorList>
            <person name="Sharma Rahul"/>
            <person name="Thines Marco"/>
        </authorList>
    </citation>
    <scope>NUCLEOTIDE SEQUENCE</scope>
</reference>
<feature type="compositionally biased region" description="Polar residues" evidence="1">
    <location>
        <begin position="292"/>
        <end position="301"/>
    </location>
</feature>
<proteinExistence type="predicted"/>
<feature type="compositionally biased region" description="Basic and acidic residues" evidence="1">
    <location>
        <begin position="593"/>
        <end position="608"/>
    </location>
</feature>
<feature type="compositionally biased region" description="Basic and acidic residues" evidence="1">
    <location>
        <begin position="664"/>
        <end position="678"/>
    </location>
</feature>
<feature type="compositionally biased region" description="Low complexity" evidence="1">
    <location>
        <begin position="235"/>
        <end position="255"/>
    </location>
</feature>
<feature type="region of interest" description="Disordered" evidence="1">
    <location>
        <begin position="390"/>
        <end position="433"/>
    </location>
</feature>
<feature type="compositionally biased region" description="Polar residues" evidence="1">
    <location>
        <begin position="256"/>
        <end position="268"/>
    </location>
</feature>
<dbReference type="EMBL" id="LN483332">
    <property type="protein sequence ID" value="CED85088.1"/>
    <property type="molecule type" value="Genomic_DNA"/>
</dbReference>
<evidence type="ECO:0000313" key="3">
    <source>
        <dbReference type="EMBL" id="CED85088.1"/>
    </source>
</evidence>
<protein>
    <submittedName>
        <fullName evidence="3">Uncharacterized protein</fullName>
    </submittedName>
</protein>
<feature type="region of interest" description="Disordered" evidence="1">
    <location>
        <begin position="227"/>
        <end position="313"/>
    </location>
</feature>
<evidence type="ECO:0000256" key="1">
    <source>
        <dbReference type="SAM" id="MobiDB-lite"/>
    </source>
</evidence>
<sequence>MAALVTASPLAGQAAVPAAGASAWVDPALPAPVITSAAPVIPVAAAAAAIAPVAAVAPAVAAVAPAATAATTWANPAPVAAPAAGPVAVAAPAVPVAPVPAAAPATPLAPVSGVPAAAPVAAAVPAVAAAPAATAADTTINWISPTVGSSIITGDKIEVSWSSATPVANPCFKLCVSADSCGSPIWPEITNDADGTYSVTLTPPTMGLDTPFYLVMRGDDMANHQSPAFTLLSGSDSPLARSSTSSLSSSDGNSDPEAQTALSDSSSVDDPLEPDASKTEPSNVHEPLVDTKGTSSQSTDRSNPELHQGPGPSMISVLSEARQATALAPQSTGTYLGNGGLRTPAGNTSKAVSKQGINGPALAASLLLLAAFCMGVLIFLLRKRRRDGRSTSSAIAYTGQPTTTATTTPTGPGMAAGTSDVEKGSDVPTKPTGRKELFLKSDYEDPYQYSDKFDSSSFLDNHLYGYTVPVLARNSSASRDQTRQAKDYVHPEAFEGARYYPFQSQRSKSGPRKNLRPITSFSSARSTPEQYHQQYYKDEPRSQLNRAIPSYHTVDESPAQTPEIPPAVYQAHPRPISELSYPSHFHSSPVSRPRSDRSFDDRSSRSSDIDFTPQILSTPFLPRLKRVPYRSNMGLERRTSVVSDSSRASSYRSSVAFSRSDWPGSRHTEEGNDEARYREGGRRRVEEFGTMDEGRYNIRRGRVEDKSMRSLYRDLHRTLQMNP</sequence>
<name>A0A0F7SXY4_PHARH</name>
<feature type="region of interest" description="Disordered" evidence="1">
    <location>
        <begin position="499"/>
        <end position="543"/>
    </location>
</feature>
<dbReference type="AlphaFoldDB" id="A0A0F7SXY4"/>